<dbReference type="InterPro" id="IPR017853">
    <property type="entry name" value="GH"/>
</dbReference>
<evidence type="ECO:0000256" key="5">
    <source>
        <dbReference type="ARBA" id="ARBA00022801"/>
    </source>
</evidence>
<name>A0A9W8CMA1_9FUNG</name>
<dbReference type="CDD" id="cd14752">
    <property type="entry name" value="GH31_N"/>
    <property type="match status" value="1"/>
</dbReference>
<gene>
    <name evidence="17" type="primary">ROT2</name>
    <name evidence="17" type="ORF">LPJ64_001029</name>
</gene>
<dbReference type="Pfam" id="PF01055">
    <property type="entry name" value="Glyco_hydro_31_2nd"/>
    <property type="match status" value="1"/>
</dbReference>
<keyword evidence="5 10" id="KW-0378">Hydrolase</keyword>
<dbReference type="InterPro" id="IPR013780">
    <property type="entry name" value="Glyco_hydro_b"/>
</dbReference>
<feature type="region of interest" description="Disordered" evidence="11">
    <location>
        <begin position="206"/>
        <end position="228"/>
    </location>
</feature>
<evidence type="ECO:0000256" key="4">
    <source>
        <dbReference type="ARBA" id="ARBA00022729"/>
    </source>
</evidence>
<evidence type="ECO:0000256" key="2">
    <source>
        <dbReference type="ARBA" id="ARBA00004833"/>
    </source>
</evidence>
<dbReference type="AlphaFoldDB" id="A0A9W8CMA1"/>
<comment type="caution">
    <text evidence="17">The sequence shown here is derived from an EMBL/GenBank/DDBJ whole genome shotgun (WGS) entry which is preliminary data.</text>
</comment>
<dbReference type="EMBL" id="JANBOH010000025">
    <property type="protein sequence ID" value="KAJ1647571.1"/>
    <property type="molecule type" value="Genomic_DNA"/>
</dbReference>
<comment type="pathway">
    <text evidence="2">Glycan metabolism; N-glycan metabolism.</text>
</comment>
<sequence>MNAISKLPRRSVAMLCLVAVVSMLLAQACSAVKHEDFKTCEQSAFCNRHRTFADSMLKQSQPASPYSVIKNSVALDGHFLTAAVEHSSEKVPLKFELGFMKNGVLRVRVQEETPLKPRFDETQMLVLRDEGGSLPYASPESIKLASNTTDNRVVSHTISYLDSNSSFSIRMTERPWSLEYLVDGKPTIQLNTKGLFRFEHLRERPAREEGAAEDTTGEWEEKFRSWTDTKPRGPESFGMDISFNGFEHVYGIPEHSSPLSLKDTRGGAKGAYDQPYRLYNLDVFEYELDNPMALYGSIPLMLAHSTESTAGVFWMNAAETWVDVSRQKPNSAFSGLFGRGSASHAPAVSTHWISESGVMDIFLLPGPSAADVFRQYAELVEPTPLPREFSLGYHQCRWNYIDQEDLLSVNSKLEEHKIPYDVIWLDIEHTDGKRYFTWDQSKFPDPVAMQQELARNGHKLVNVVDPHIKRDSEYRIWKEANENGYFVKDKNGSSDFQGWCWPGDSNWVDYLNPQACRWIGEQFHLDKYNQSTTDLFVWNDMNEPAVFNGPEITMDKDSKHYGGWEHRDVHNIFGMLYHKATADGLYTRETPATRPFALSRAYFAGSQRYGAIWTGDNAAEWSHLQASIPMILSNSIAGMHFVGADVGGFFGNPDAQLLTRWYQLGIWYPFFRAHAHIDTKRREPWLLGEPYLTYIRDAIRERYRLLPFWYTLFREASLTGMPIARPMWIEFPLEQALFTSQDSFMIGSSIMVVPATDSNVNQAIEVYFPAQENWYDMKTYALYLAPLKRQFTLDLSTTLVFARGGSIIPTRERQRISSALMKHDPFTIYVYISRAGTASGKLYFDDGETYDYKNGAFIERELMFADAKLSSRASPLTKDTSAYIAFLKKTTKVRVERVVIVGLPSALTKATVRENGEEREIQLELGCKGSDSDSECVIRDPAVFIGSDWEISLS</sequence>
<accession>A0A9W8CMA1</accession>
<feature type="domain" description="Glycoside hydrolase family 31 N-terminal" evidence="14">
    <location>
        <begin position="95"/>
        <end position="323"/>
    </location>
</feature>
<keyword evidence="8 10" id="KW-0326">Glycosidase</keyword>
<evidence type="ECO:0000259" key="13">
    <source>
        <dbReference type="Pfam" id="PF01055"/>
    </source>
</evidence>
<dbReference type="InterPro" id="IPR011013">
    <property type="entry name" value="Gal_mutarotase_sf_dom"/>
</dbReference>
<dbReference type="Pfam" id="PF13802">
    <property type="entry name" value="Gal_mutarotas_2"/>
    <property type="match status" value="1"/>
</dbReference>
<dbReference type="Pfam" id="PF17137">
    <property type="entry name" value="DUF5110"/>
    <property type="match status" value="1"/>
</dbReference>
<keyword evidence="7" id="KW-0325">Glycoprotein</keyword>
<reference evidence="17" key="1">
    <citation type="submission" date="2022-07" db="EMBL/GenBank/DDBJ databases">
        <title>Phylogenomic reconstructions and comparative analyses of Kickxellomycotina fungi.</title>
        <authorList>
            <person name="Reynolds N.K."/>
            <person name="Stajich J.E."/>
            <person name="Barry K."/>
            <person name="Grigoriev I.V."/>
            <person name="Crous P."/>
            <person name="Smith M.E."/>
        </authorList>
    </citation>
    <scope>NUCLEOTIDE SEQUENCE</scope>
    <source>
        <strain evidence="17">NBRC 105413</strain>
    </source>
</reference>
<dbReference type="GO" id="GO:0006491">
    <property type="term" value="P:N-glycan processing"/>
    <property type="evidence" value="ECO:0007669"/>
    <property type="project" value="TreeGrafter"/>
</dbReference>
<evidence type="ECO:0000256" key="3">
    <source>
        <dbReference type="ARBA" id="ARBA00007806"/>
    </source>
</evidence>
<evidence type="ECO:0000256" key="9">
    <source>
        <dbReference type="ARBA" id="ARBA00042895"/>
    </source>
</evidence>
<dbReference type="Pfam" id="PF21365">
    <property type="entry name" value="Glyco_hydro_31_3rd"/>
    <property type="match status" value="1"/>
</dbReference>
<dbReference type="FunFam" id="3.20.20.80:FF:000046">
    <property type="entry name" value="Glucosidase alpha, neutral C"/>
    <property type="match status" value="1"/>
</dbReference>
<dbReference type="Gene3D" id="2.60.40.1760">
    <property type="entry name" value="glycosyl hydrolase (family 31)"/>
    <property type="match status" value="1"/>
</dbReference>
<keyword evidence="6" id="KW-0256">Endoplasmic reticulum</keyword>
<evidence type="ECO:0000313" key="17">
    <source>
        <dbReference type="EMBL" id="KAJ1647571.1"/>
    </source>
</evidence>
<dbReference type="GO" id="GO:0090599">
    <property type="term" value="F:alpha-glucosidase activity"/>
    <property type="evidence" value="ECO:0007669"/>
    <property type="project" value="TreeGrafter"/>
</dbReference>
<dbReference type="PROSITE" id="PS00129">
    <property type="entry name" value="GLYCOSYL_HYDROL_F31_1"/>
    <property type="match status" value="1"/>
</dbReference>
<evidence type="ECO:0000256" key="1">
    <source>
        <dbReference type="ARBA" id="ARBA00004240"/>
    </source>
</evidence>
<dbReference type="SUPFAM" id="SSF51445">
    <property type="entry name" value="(Trans)glycosidases"/>
    <property type="match status" value="1"/>
</dbReference>
<evidence type="ECO:0000256" key="10">
    <source>
        <dbReference type="RuleBase" id="RU361185"/>
    </source>
</evidence>
<dbReference type="InterPro" id="IPR033403">
    <property type="entry name" value="DUF5110"/>
</dbReference>
<dbReference type="InterPro" id="IPR025887">
    <property type="entry name" value="Glyco_hydro_31_N_dom"/>
</dbReference>
<dbReference type="SUPFAM" id="SSF51011">
    <property type="entry name" value="Glycosyl hydrolase domain"/>
    <property type="match status" value="1"/>
</dbReference>
<dbReference type="Gene3D" id="3.20.20.80">
    <property type="entry name" value="Glycosidases"/>
    <property type="match status" value="1"/>
</dbReference>
<feature type="compositionally biased region" description="Basic and acidic residues" evidence="11">
    <location>
        <begin position="219"/>
        <end position="228"/>
    </location>
</feature>
<dbReference type="InterPro" id="IPR000322">
    <property type="entry name" value="Glyco_hydro_31_TIM"/>
</dbReference>
<keyword evidence="18" id="KW-1185">Reference proteome</keyword>
<feature type="domain" description="DUF5110" evidence="15">
    <location>
        <begin position="826"/>
        <end position="866"/>
    </location>
</feature>
<dbReference type="GO" id="GO:0005783">
    <property type="term" value="C:endoplasmic reticulum"/>
    <property type="evidence" value="ECO:0007669"/>
    <property type="project" value="UniProtKB-SubCell"/>
</dbReference>
<dbReference type="PANTHER" id="PTHR22762:SF54">
    <property type="entry name" value="BCDNA.GH04962"/>
    <property type="match status" value="1"/>
</dbReference>
<evidence type="ECO:0000313" key="18">
    <source>
        <dbReference type="Proteomes" id="UP001145021"/>
    </source>
</evidence>
<dbReference type="GO" id="GO:0030246">
    <property type="term" value="F:carbohydrate binding"/>
    <property type="evidence" value="ECO:0007669"/>
    <property type="project" value="InterPro"/>
</dbReference>
<dbReference type="CDD" id="cd06603">
    <property type="entry name" value="GH31_GANC_GANAB_alpha"/>
    <property type="match status" value="1"/>
</dbReference>
<evidence type="ECO:0000256" key="8">
    <source>
        <dbReference type="ARBA" id="ARBA00023295"/>
    </source>
</evidence>
<evidence type="ECO:0000259" key="16">
    <source>
        <dbReference type="Pfam" id="PF21365"/>
    </source>
</evidence>
<organism evidence="17 18">
    <name type="scientific">Coemansia asiatica</name>
    <dbReference type="NCBI Taxonomy" id="1052880"/>
    <lineage>
        <taxon>Eukaryota</taxon>
        <taxon>Fungi</taxon>
        <taxon>Fungi incertae sedis</taxon>
        <taxon>Zoopagomycota</taxon>
        <taxon>Kickxellomycotina</taxon>
        <taxon>Kickxellomycetes</taxon>
        <taxon>Kickxellales</taxon>
        <taxon>Kickxellaceae</taxon>
        <taxon>Coemansia</taxon>
    </lineage>
</organism>
<dbReference type="GO" id="GO:0005975">
    <property type="term" value="P:carbohydrate metabolic process"/>
    <property type="evidence" value="ECO:0007669"/>
    <property type="project" value="InterPro"/>
</dbReference>
<feature type="signal peptide" evidence="12">
    <location>
        <begin position="1"/>
        <end position="31"/>
    </location>
</feature>
<dbReference type="InterPro" id="IPR030458">
    <property type="entry name" value="Glyco_hydro_31_AS"/>
</dbReference>
<feature type="domain" description="Glycoside hydrolase family 31 TIM barrel" evidence="13">
    <location>
        <begin position="383"/>
        <end position="712"/>
    </location>
</feature>
<proteinExistence type="inferred from homology"/>
<dbReference type="PROSITE" id="PS51257">
    <property type="entry name" value="PROKAR_LIPOPROTEIN"/>
    <property type="match status" value="1"/>
</dbReference>
<evidence type="ECO:0000256" key="12">
    <source>
        <dbReference type="SAM" id="SignalP"/>
    </source>
</evidence>
<dbReference type="Proteomes" id="UP001145021">
    <property type="component" value="Unassembled WGS sequence"/>
</dbReference>
<evidence type="ECO:0000256" key="11">
    <source>
        <dbReference type="SAM" id="MobiDB-lite"/>
    </source>
</evidence>
<dbReference type="InterPro" id="IPR048395">
    <property type="entry name" value="Glyco_hydro_31_C"/>
</dbReference>
<feature type="chain" id="PRO_5040815277" description="Glucosidase II subunit alpha" evidence="12">
    <location>
        <begin position="32"/>
        <end position="954"/>
    </location>
</feature>
<dbReference type="PANTHER" id="PTHR22762">
    <property type="entry name" value="ALPHA-GLUCOSIDASE"/>
    <property type="match status" value="1"/>
</dbReference>
<comment type="subcellular location">
    <subcellularLocation>
        <location evidence="1">Endoplasmic reticulum</location>
    </subcellularLocation>
</comment>
<comment type="similarity">
    <text evidence="3 10">Belongs to the glycosyl hydrolase 31 family.</text>
</comment>
<feature type="domain" description="Glycosyl hydrolase family 31 C-terminal" evidence="16">
    <location>
        <begin position="720"/>
        <end position="808"/>
    </location>
</feature>
<keyword evidence="4 12" id="KW-0732">Signal</keyword>
<evidence type="ECO:0000259" key="14">
    <source>
        <dbReference type="Pfam" id="PF13802"/>
    </source>
</evidence>
<dbReference type="SUPFAM" id="SSF74650">
    <property type="entry name" value="Galactose mutarotase-like"/>
    <property type="match status" value="1"/>
</dbReference>
<evidence type="ECO:0000256" key="7">
    <source>
        <dbReference type="ARBA" id="ARBA00023180"/>
    </source>
</evidence>
<evidence type="ECO:0000256" key="6">
    <source>
        <dbReference type="ARBA" id="ARBA00022824"/>
    </source>
</evidence>
<evidence type="ECO:0000259" key="15">
    <source>
        <dbReference type="Pfam" id="PF17137"/>
    </source>
</evidence>
<dbReference type="Gene3D" id="2.60.40.1180">
    <property type="entry name" value="Golgi alpha-mannosidase II"/>
    <property type="match status" value="2"/>
</dbReference>
<protein>
    <recommendedName>
        <fullName evidence="9">Glucosidase II subunit alpha</fullName>
    </recommendedName>
</protein>